<dbReference type="Proteomes" id="UP001106592">
    <property type="component" value="Unassembled WGS sequence"/>
</dbReference>
<comment type="caution">
    <text evidence="2">The sequence shown here is derived from an EMBL/GenBank/DDBJ whole genome shotgun (WGS) entry which is preliminary data.</text>
</comment>
<proteinExistence type="predicted"/>
<accession>A0A9Q2XDC3</accession>
<evidence type="ECO:0000313" key="3">
    <source>
        <dbReference type="Proteomes" id="UP001106592"/>
    </source>
</evidence>
<keyword evidence="3" id="KW-1185">Reference proteome</keyword>
<protein>
    <recommendedName>
        <fullName evidence="4">Tetratricopeptide repeat protein</fullName>
    </recommendedName>
</protein>
<sequence>MKHIRHAIAFALSLSLGGMAMAAPPTEKTLEGAGGTRLLFSDWSVEENGFHKVQWQRADGQGFTLYSHEFARDALDGNPSAVSPDGRLVMLHRLRQSGRQFTPPTLRCDMVSMETGCVLATRLGEYCIGRWDNGTWQVDYKGPWPTVLQTLKPAKVAGLLQDSENREIPRRHAILAEEVYMGLDSYMACHAPKDNVPGYNDMGYLIGDDWYPALVLRIYRAIEPFADGRRVLQLNIADILWAFGNSREAGQYYARYQQQMRESGAAQKIPARVQLRLDALPAAAEEK</sequence>
<name>A0A9Q2XDC3_9PSED</name>
<evidence type="ECO:0000313" key="2">
    <source>
        <dbReference type="EMBL" id="MBV6285563.1"/>
    </source>
</evidence>
<reference evidence="2" key="2">
    <citation type="journal article" date="2023" name="Plant Pathol.">
        <title>Dismantling and reorganizing Pseudomonas marginalis sensu#lato.</title>
        <authorList>
            <person name="Sawada H."/>
            <person name="Fujikawa T."/>
            <person name="Satou M."/>
        </authorList>
    </citation>
    <scope>NUCLEOTIDE SEQUENCE</scope>
    <source>
        <strain evidence="2">MAFF 301350</strain>
    </source>
</reference>
<dbReference type="AlphaFoldDB" id="A0A9Q2XDC3"/>
<dbReference type="RefSeq" id="WP_217973123.1">
    <property type="nucleotide sequence ID" value="NZ_JAHTBI010000001.1"/>
</dbReference>
<dbReference type="EMBL" id="JAHTBI010000001">
    <property type="protein sequence ID" value="MBV6285563.1"/>
    <property type="molecule type" value="Genomic_DNA"/>
</dbReference>
<evidence type="ECO:0008006" key="4">
    <source>
        <dbReference type="Google" id="ProtNLM"/>
    </source>
</evidence>
<feature type="chain" id="PRO_5040224087" description="Tetratricopeptide repeat protein" evidence="1">
    <location>
        <begin position="23"/>
        <end position="287"/>
    </location>
</feature>
<organism evidence="2 3">
    <name type="scientific">Pseudomonas aegrilactucae</name>
    <dbReference type="NCBI Taxonomy" id="2854028"/>
    <lineage>
        <taxon>Bacteria</taxon>
        <taxon>Pseudomonadati</taxon>
        <taxon>Pseudomonadota</taxon>
        <taxon>Gammaproteobacteria</taxon>
        <taxon>Pseudomonadales</taxon>
        <taxon>Pseudomonadaceae</taxon>
        <taxon>Pseudomonas</taxon>
    </lineage>
</organism>
<feature type="signal peptide" evidence="1">
    <location>
        <begin position="1"/>
        <end position="22"/>
    </location>
</feature>
<keyword evidence="1" id="KW-0732">Signal</keyword>
<reference evidence="2" key="1">
    <citation type="journal article" date="2022" name="Int. J. Syst. Evol. Microbiol.">
        <title>Pseudomonas aegrilactucae sp. nov. and Pseudomonas morbosilactucae sp. nov., pathogens causing bacterial rot of lettuce in Japan.</title>
        <authorList>
            <person name="Sawada H."/>
            <person name="Fujikawa T."/>
            <person name="Satou M."/>
        </authorList>
    </citation>
    <scope>NUCLEOTIDE SEQUENCE</scope>
    <source>
        <strain evidence="2">MAFF 301350</strain>
    </source>
</reference>
<evidence type="ECO:0000256" key="1">
    <source>
        <dbReference type="SAM" id="SignalP"/>
    </source>
</evidence>
<gene>
    <name evidence="2" type="ORF">KUO17_00620</name>
</gene>